<evidence type="ECO:0000256" key="4">
    <source>
        <dbReference type="ARBA" id="ARBA00022842"/>
    </source>
</evidence>
<dbReference type="FunFam" id="2.60.120.590:FF:000004">
    <property type="entry name" value="DNA oxidative demethylase ALKBH2"/>
    <property type="match status" value="1"/>
</dbReference>
<dbReference type="PANTHER" id="PTHR31212">
    <property type="entry name" value="ALPHA-KETOGLUTARATE-DEPENDENT DIOXYGENASE ALKB HOMOLOG 3"/>
    <property type="match status" value="1"/>
</dbReference>
<dbReference type="InterPro" id="IPR032854">
    <property type="entry name" value="ALKBH3"/>
</dbReference>
<evidence type="ECO:0000256" key="6">
    <source>
        <dbReference type="ARBA" id="ARBA00023002"/>
    </source>
</evidence>
<keyword evidence="4" id="KW-0460">Magnesium</keyword>
<dbReference type="GO" id="GO:0046872">
    <property type="term" value="F:metal ion binding"/>
    <property type="evidence" value="ECO:0007669"/>
    <property type="project" value="UniProtKB-KW"/>
</dbReference>
<name>A0A7W3U304_9GAMM</name>
<sequence>MTWQPLDLPDADVRLHAGWMAPVEADRLLDECVAGLPWTVHRVRLFGREQPAPRLSCWLGDPGAVYRYSGSRHVPHPWTPGLARLRDRLQALLGCPFNSLLANLYRDGNDAMGLHSDDEPELGRVPVIASLSLGGTRRFRLKHRETPVIQCTLQLRHGDLLVMAGSTQRNYRHALPRTARPVAPRVNLTFRHVACA</sequence>
<keyword evidence="7" id="KW-0408">Iron</keyword>
<keyword evidence="8" id="KW-0234">DNA repair</keyword>
<keyword evidence="6" id="KW-0560">Oxidoreductase</keyword>
<evidence type="ECO:0000256" key="2">
    <source>
        <dbReference type="ARBA" id="ARBA00022723"/>
    </source>
</evidence>
<dbReference type="InterPro" id="IPR005123">
    <property type="entry name" value="Oxoglu/Fe-dep_dioxygenase_dom"/>
</dbReference>
<dbReference type="PROSITE" id="PS51471">
    <property type="entry name" value="FE2OG_OXY"/>
    <property type="match status" value="1"/>
</dbReference>
<dbReference type="AlphaFoldDB" id="A0A7W3U304"/>
<dbReference type="Gene3D" id="2.60.120.590">
    <property type="entry name" value="Alpha-ketoglutarate-dependent dioxygenase AlkB-like"/>
    <property type="match status" value="1"/>
</dbReference>
<dbReference type="GO" id="GO:0032451">
    <property type="term" value="F:demethylase activity"/>
    <property type="evidence" value="ECO:0007669"/>
    <property type="project" value="UniProtKB-ARBA"/>
</dbReference>
<keyword evidence="5 10" id="KW-0223">Dioxygenase</keyword>
<accession>A0A7W3U304</accession>
<keyword evidence="11" id="KW-1185">Reference proteome</keyword>
<gene>
    <name evidence="10" type="ORF">H4F99_05680</name>
</gene>
<dbReference type="GO" id="GO:0006307">
    <property type="term" value="P:DNA alkylation repair"/>
    <property type="evidence" value="ECO:0007669"/>
    <property type="project" value="InterPro"/>
</dbReference>
<keyword evidence="2" id="KW-0479">Metal-binding</keyword>
<dbReference type="SUPFAM" id="SSF51197">
    <property type="entry name" value="Clavaminate synthase-like"/>
    <property type="match status" value="1"/>
</dbReference>
<dbReference type="PANTHER" id="PTHR31212:SF4">
    <property type="entry name" value="ALPHA-KETOGLUTARATE-DEPENDENT DIOXYGENASE ALKB HOMOLOG 3"/>
    <property type="match status" value="1"/>
</dbReference>
<dbReference type="GO" id="GO:0051213">
    <property type="term" value="F:dioxygenase activity"/>
    <property type="evidence" value="ECO:0007669"/>
    <property type="project" value="UniProtKB-KW"/>
</dbReference>
<comment type="caution">
    <text evidence="10">The sequence shown here is derived from an EMBL/GenBank/DDBJ whole genome shotgun (WGS) entry which is preliminary data.</text>
</comment>
<evidence type="ECO:0000256" key="3">
    <source>
        <dbReference type="ARBA" id="ARBA00022763"/>
    </source>
</evidence>
<evidence type="ECO:0000259" key="9">
    <source>
        <dbReference type="PROSITE" id="PS51471"/>
    </source>
</evidence>
<evidence type="ECO:0000256" key="5">
    <source>
        <dbReference type="ARBA" id="ARBA00022964"/>
    </source>
</evidence>
<dbReference type="InterPro" id="IPR037151">
    <property type="entry name" value="AlkB-like_sf"/>
</dbReference>
<evidence type="ECO:0000256" key="8">
    <source>
        <dbReference type="ARBA" id="ARBA00023204"/>
    </source>
</evidence>
<dbReference type="EMBL" id="JACHTE010000003">
    <property type="protein sequence ID" value="MBB1087979.1"/>
    <property type="molecule type" value="Genomic_DNA"/>
</dbReference>
<evidence type="ECO:0000313" key="10">
    <source>
        <dbReference type="EMBL" id="MBB1087979.1"/>
    </source>
</evidence>
<dbReference type="Proteomes" id="UP000552587">
    <property type="component" value="Unassembled WGS sequence"/>
</dbReference>
<feature type="domain" description="Fe2OG dioxygenase" evidence="9">
    <location>
        <begin position="96"/>
        <end position="194"/>
    </location>
</feature>
<evidence type="ECO:0000256" key="1">
    <source>
        <dbReference type="ARBA" id="ARBA00001954"/>
    </source>
</evidence>
<proteinExistence type="predicted"/>
<organism evidence="10 11">
    <name type="scientific">Marilutibacter penaei</name>
    <dbReference type="NCBI Taxonomy" id="2759900"/>
    <lineage>
        <taxon>Bacteria</taxon>
        <taxon>Pseudomonadati</taxon>
        <taxon>Pseudomonadota</taxon>
        <taxon>Gammaproteobacteria</taxon>
        <taxon>Lysobacterales</taxon>
        <taxon>Lysobacteraceae</taxon>
        <taxon>Marilutibacter</taxon>
    </lineage>
</organism>
<dbReference type="GO" id="GO:0016705">
    <property type="term" value="F:oxidoreductase activity, acting on paired donors, with incorporation or reduction of molecular oxygen"/>
    <property type="evidence" value="ECO:0007669"/>
    <property type="project" value="UniProtKB-ARBA"/>
</dbReference>
<dbReference type="GO" id="GO:0016787">
    <property type="term" value="F:hydrolase activity"/>
    <property type="evidence" value="ECO:0007669"/>
    <property type="project" value="UniProtKB-ARBA"/>
</dbReference>
<evidence type="ECO:0000256" key="7">
    <source>
        <dbReference type="ARBA" id="ARBA00023004"/>
    </source>
</evidence>
<protein>
    <submittedName>
        <fullName evidence="10">Alpha-ketoglutarate-dependent dioxygenase AlkB</fullName>
    </submittedName>
</protein>
<dbReference type="RefSeq" id="WP_182668753.1">
    <property type="nucleotide sequence ID" value="NZ_JACHTE010000003.1"/>
</dbReference>
<evidence type="ECO:0000313" key="11">
    <source>
        <dbReference type="Proteomes" id="UP000552587"/>
    </source>
</evidence>
<dbReference type="GO" id="GO:0140097">
    <property type="term" value="F:catalytic activity, acting on DNA"/>
    <property type="evidence" value="ECO:0007669"/>
    <property type="project" value="UniProtKB-ARBA"/>
</dbReference>
<dbReference type="Pfam" id="PF13532">
    <property type="entry name" value="2OG-FeII_Oxy_2"/>
    <property type="match status" value="1"/>
</dbReference>
<dbReference type="InterPro" id="IPR027450">
    <property type="entry name" value="AlkB-like"/>
</dbReference>
<reference evidence="10 11" key="1">
    <citation type="submission" date="2020-07" db="EMBL/GenBank/DDBJ databases">
        <authorList>
            <person name="Xu S."/>
            <person name="Li A."/>
        </authorList>
    </citation>
    <scope>NUCLEOTIDE SEQUENCE [LARGE SCALE GENOMIC DNA]</scope>
    <source>
        <strain evidence="10 11">SG-8</strain>
    </source>
</reference>
<comment type="cofactor">
    <cofactor evidence="1">
        <name>Fe(2+)</name>
        <dbReference type="ChEBI" id="CHEBI:29033"/>
    </cofactor>
</comment>
<keyword evidence="3" id="KW-0227">DNA damage</keyword>